<evidence type="ECO:0000313" key="2">
    <source>
        <dbReference type="Proteomes" id="UP000735302"/>
    </source>
</evidence>
<keyword evidence="2" id="KW-1185">Reference proteome</keyword>
<proteinExistence type="predicted"/>
<evidence type="ECO:0000313" key="1">
    <source>
        <dbReference type="EMBL" id="GFO34762.1"/>
    </source>
</evidence>
<gene>
    <name evidence="1" type="ORF">PoB_006126700</name>
</gene>
<name>A0AAV4CS90_9GAST</name>
<accession>A0AAV4CS90</accession>
<dbReference type="AlphaFoldDB" id="A0AAV4CS90"/>
<sequence>MCHFSLSLALDQSFDFSNKTAVADTNGNNGENRNGIAAAAAVYDDDHDTFKTSVLATDISQQTTTTTTKPQREKKRFKEIENIMRIWEMVIDKDMSYIMAGTDRRRCSSYKPIESETGTLGILIQKVRTHSHCKLSSGIVSMNLSPTSQALALLLSVAAMGRVLTTIPTNNAQCETCLDLDWKKQSG</sequence>
<protein>
    <submittedName>
        <fullName evidence="1">Uncharacterized protein</fullName>
    </submittedName>
</protein>
<dbReference type="Proteomes" id="UP000735302">
    <property type="component" value="Unassembled WGS sequence"/>
</dbReference>
<dbReference type="EMBL" id="BLXT01006930">
    <property type="protein sequence ID" value="GFO34762.1"/>
    <property type="molecule type" value="Genomic_DNA"/>
</dbReference>
<reference evidence="1 2" key="1">
    <citation type="journal article" date="2021" name="Elife">
        <title>Chloroplast acquisition without the gene transfer in kleptoplastic sea slugs, Plakobranchus ocellatus.</title>
        <authorList>
            <person name="Maeda T."/>
            <person name="Takahashi S."/>
            <person name="Yoshida T."/>
            <person name="Shimamura S."/>
            <person name="Takaki Y."/>
            <person name="Nagai Y."/>
            <person name="Toyoda A."/>
            <person name="Suzuki Y."/>
            <person name="Arimoto A."/>
            <person name="Ishii H."/>
            <person name="Satoh N."/>
            <person name="Nishiyama T."/>
            <person name="Hasebe M."/>
            <person name="Maruyama T."/>
            <person name="Minagawa J."/>
            <person name="Obokata J."/>
            <person name="Shigenobu S."/>
        </authorList>
    </citation>
    <scope>NUCLEOTIDE SEQUENCE [LARGE SCALE GENOMIC DNA]</scope>
</reference>
<organism evidence="1 2">
    <name type="scientific">Plakobranchus ocellatus</name>
    <dbReference type="NCBI Taxonomy" id="259542"/>
    <lineage>
        <taxon>Eukaryota</taxon>
        <taxon>Metazoa</taxon>
        <taxon>Spiralia</taxon>
        <taxon>Lophotrochozoa</taxon>
        <taxon>Mollusca</taxon>
        <taxon>Gastropoda</taxon>
        <taxon>Heterobranchia</taxon>
        <taxon>Euthyneura</taxon>
        <taxon>Panpulmonata</taxon>
        <taxon>Sacoglossa</taxon>
        <taxon>Placobranchoidea</taxon>
        <taxon>Plakobranchidae</taxon>
        <taxon>Plakobranchus</taxon>
    </lineage>
</organism>
<comment type="caution">
    <text evidence="1">The sequence shown here is derived from an EMBL/GenBank/DDBJ whole genome shotgun (WGS) entry which is preliminary data.</text>
</comment>